<dbReference type="Pfam" id="PF02224">
    <property type="entry name" value="Cytidylate_kin"/>
    <property type="match status" value="1"/>
</dbReference>
<keyword evidence="2 8" id="KW-0808">Transferase</keyword>
<dbReference type="CDD" id="cd02020">
    <property type="entry name" value="CMPK"/>
    <property type="match status" value="1"/>
</dbReference>
<feature type="binding site" evidence="8">
    <location>
        <begin position="13"/>
        <end position="21"/>
    </location>
    <ligand>
        <name>ATP</name>
        <dbReference type="ChEBI" id="CHEBI:30616"/>
    </ligand>
</feature>
<evidence type="ECO:0000313" key="10">
    <source>
        <dbReference type="EMBL" id="HIS64745.1"/>
    </source>
</evidence>
<evidence type="ECO:0000256" key="4">
    <source>
        <dbReference type="ARBA" id="ARBA00022777"/>
    </source>
</evidence>
<dbReference type="InterPro" id="IPR027417">
    <property type="entry name" value="P-loop_NTPase"/>
</dbReference>
<dbReference type="InterPro" id="IPR003136">
    <property type="entry name" value="Cytidylate_kin"/>
</dbReference>
<evidence type="ECO:0000256" key="1">
    <source>
        <dbReference type="ARBA" id="ARBA00009427"/>
    </source>
</evidence>
<comment type="caution">
    <text evidence="10">The sequence shown here is derived from an EMBL/GenBank/DDBJ whole genome shotgun (WGS) entry which is preliminary data.</text>
</comment>
<evidence type="ECO:0000313" key="11">
    <source>
        <dbReference type="Proteomes" id="UP000886741"/>
    </source>
</evidence>
<dbReference type="PANTHER" id="PTHR21299:SF2">
    <property type="entry name" value="CYTIDYLATE KINASE"/>
    <property type="match status" value="1"/>
</dbReference>
<reference evidence="10" key="2">
    <citation type="journal article" date="2021" name="PeerJ">
        <title>Extensive microbial diversity within the chicken gut microbiome revealed by metagenomics and culture.</title>
        <authorList>
            <person name="Gilroy R."/>
            <person name="Ravi A."/>
            <person name="Getino M."/>
            <person name="Pursley I."/>
            <person name="Horton D.L."/>
            <person name="Alikhan N.F."/>
            <person name="Baker D."/>
            <person name="Gharbi K."/>
            <person name="Hall N."/>
            <person name="Watson M."/>
            <person name="Adriaenssens E.M."/>
            <person name="Foster-Nyarko E."/>
            <person name="Jarju S."/>
            <person name="Secka A."/>
            <person name="Antonio M."/>
            <person name="Oren A."/>
            <person name="Chaudhuri R.R."/>
            <person name="La Ragione R."/>
            <person name="Hildebrand F."/>
            <person name="Pallen M.J."/>
        </authorList>
    </citation>
    <scope>NUCLEOTIDE SEQUENCE</scope>
    <source>
        <strain evidence="10">ChiBcec16-1751</strain>
    </source>
</reference>
<dbReference type="Gene3D" id="3.40.50.300">
    <property type="entry name" value="P-loop containing nucleotide triphosphate hydrolases"/>
    <property type="match status" value="1"/>
</dbReference>
<keyword evidence="8" id="KW-0963">Cytoplasm</keyword>
<comment type="subcellular location">
    <subcellularLocation>
        <location evidence="8">Cytoplasm</location>
    </subcellularLocation>
</comment>
<keyword evidence="4 8" id="KW-0418">Kinase</keyword>
<evidence type="ECO:0000259" key="9">
    <source>
        <dbReference type="Pfam" id="PF02224"/>
    </source>
</evidence>
<evidence type="ECO:0000256" key="5">
    <source>
        <dbReference type="ARBA" id="ARBA00022840"/>
    </source>
</evidence>
<keyword evidence="5 8" id="KW-0067">ATP-binding</keyword>
<dbReference type="PANTHER" id="PTHR21299">
    <property type="entry name" value="CYTIDYLATE KINASE/PANTOATE-BETA-ALANINE LIGASE"/>
    <property type="match status" value="1"/>
</dbReference>
<dbReference type="NCBIfam" id="TIGR00017">
    <property type="entry name" value="cmk"/>
    <property type="match status" value="1"/>
</dbReference>
<evidence type="ECO:0000256" key="2">
    <source>
        <dbReference type="ARBA" id="ARBA00022679"/>
    </source>
</evidence>
<dbReference type="AlphaFoldDB" id="A0A9D1F992"/>
<evidence type="ECO:0000256" key="7">
    <source>
        <dbReference type="ARBA" id="ARBA00048478"/>
    </source>
</evidence>
<gene>
    <name evidence="8" type="primary">cmk</name>
    <name evidence="10" type="ORF">IAA83_05155</name>
</gene>
<protein>
    <recommendedName>
        <fullName evidence="8">Cytidylate kinase</fullName>
        <shortName evidence="8">CK</shortName>
        <ecNumber evidence="8">2.7.4.25</ecNumber>
    </recommendedName>
    <alternativeName>
        <fullName evidence="8">Cytidine monophosphate kinase</fullName>
        <shortName evidence="8">CMP kinase</shortName>
    </alternativeName>
</protein>
<dbReference type="SUPFAM" id="SSF52540">
    <property type="entry name" value="P-loop containing nucleoside triphosphate hydrolases"/>
    <property type="match status" value="1"/>
</dbReference>
<comment type="similarity">
    <text evidence="1 8">Belongs to the cytidylate kinase family. Type 1 subfamily.</text>
</comment>
<dbReference type="GO" id="GO:0005829">
    <property type="term" value="C:cytosol"/>
    <property type="evidence" value="ECO:0007669"/>
    <property type="project" value="TreeGrafter"/>
</dbReference>
<accession>A0A9D1F992</accession>
<comment type="catalytic activity">
    <reaction evidence="6 8">
        <text>dCMP + ATP = dCDP + ADP</text>
        <dbReference type="Rhea" id="RHEA:25094"/>
        <dbReference type="ChEBI" id="CHEBI:30616"/>
        <dbReference type="ChEBI" id="CHEBI:57566"/>
        <dbReference type="ChEBI" id="CHEBI:58593"/>
        <dbReference type="ChEBI" id="CHEBI:456216"/>
        <dbReference type="EC" id="2.7.4.25"/>
    </reaction>
</comment>
<dbReference type="GO" id="GO:0005524">
    <property type="term" value="F:ATP binding"/>
    <property type="evidence" value="ECO:0007669"/>
    <property type="project" value="UniProtKB-UniRule"/>
</dbReference>
<keyword evidence="3 8" id="KW-0547">Nucleotide-binding</keyword>
<dbReference type="GO" id="GO:0015949">
    <property type="term" value="P:nucleobase-containing small molecule interconversion"/>
    <property type="evidence" value="ECO:0007669"/>
    <property type="project" value="TreeGrafter"/>
</dbReference>
<organism evidence="10 11">
    <name type="scientific">Candidatus Avoscillospira avistercoris</name>
    <dbReference type="NCBI Taxonomy" id="2840707"/>
    <lineage>
        <taxon>Bacteria</taxon>
        <taxon>Bacillati</taxon>
        <taxon>Bacillota</taxon>
        <taxon>Clostridia</taxon>
        <taxon>Eubacteriales</taxon>
        <taxon>Oscillospiraceae</taxon>
        <taxon>Oscillospiraceae incertae sedis</taxon>
        <taxon>Candidatus Avoscillospira</taxon>
    </lineage>
</organism>
<dbReference type="GO" id="GO:0006220">
    <property type="term" value="P:pyrimidine nucleotide metabolic process"/>
    <property type="evidence" value="ECO:0007669"/>
    <property type="project" value="UniProtKB-UniRule"/>
</dbReference>
<dbReference type="InterPro" id="IPR011994">
    <property type="entry name" value="Cytidylate_kinase_dom"/>
</dbReference>
<dbReference type="EMBL" id="DVJJ01000078">
    <property type="protein sequence ID" value="HIS64745.1"/>
    <property type="molecule type" value="Genomic_DNA"/>
</dbReference>
<dbReference type="EC" id="2.7.4.25" evidence="8"/>
<feature type="domain" description="Cytidylate kinase" evidence="9">
    <location>
        <begin position="9"/>
        <end position="222"/>
    </location>
</feature>
<proteinExistence type="inferred from homology"/>
<reference evidence="10" key="1">
    <citation type="submission" date="2020-10" db="EMBL/GenBank/DDBJ databases">
        <authorList>
            <person name="Gilroy R."/>
        </authorList>
    </citation>
    <scope>NUCLEOTIDE SEQUENCE</scope>
    <source>
        <strain evidence="10">ChiBcec16-1751</strain>
    </source>
</reference>
<evidence type="ECO:0000256" key="6">
    <source>
        <dbReference type="ARBA" id="ARBA00047615"/>
    </source>
</evidence>
<evidence type="ECO:0000256" key="8">
    <source>
        <dbReference type="HAMAP-Rule" id="MF_00238"/>
    </source>
</evidence>
<dbReference type="Proteomes" id="UP000886741">
    <property type="component" value="Unassembled WGS sequence"/>
</dbReference>
<sequence>MTTKRNYAIAIDGPAGSGKSTMARRVAKDLGFVYVDTGAIYRTVGYHMDFYGIGPKDTDGITRLIGDVNIAIEYDADGLQHMILNGRDVTEEIRTPEMSKIASVISAQKVVRDYLLDMQRQLARTHNVVMDGRDIGTVVLPGADVKIFLTADPAVRARRRFEELTAKGEKVQYEKVLQDLIARDEQDKNRKIAPLRPAKDAVHLDTTDLDIEQAAAAMESIIKEKLGQQ</sequence>
<dbReference type="HAMAP" id="MF_00238">
    <property type="entry name" value="Cytidyl_kinase_type1"/>
    <property type="match status" value="1"/>
</dbReference>
<comment type="catalytic activity">
    <reaction evidence="7 8">
        <text>CMP + ATP = CDP + ADP</text>
        <dbReference type="Rhea" id="RHEA:11600"/>
        <dbReference type="ChEBI" id="CHEBI:30616"/>
        <dbReference type="ChEBI" id="CHEBI:58069"/>
        <dbReference type="ChEBI" id="CHEBI:60377"/>
        <dbReference type="ChEBI" id="CHEBI:456216"/>
        <dbReference type="EC" id="2.7.4.25"/>
    </reaction>
</comment>
<dbReference type="GO" id="GO:0036431">
    <property type="term" value="F:dCMP kinase activity"/>
    <property type="evidence" value="ECO:0007669"/>
    <property type="project" value="InterPro"/>
</dbReference>
<name>A0A9D1F992_9FIRM</name>
<evidence type="ECO:0000256" key="3">
    <source>
        <dbReference type="ARBA" id="ARBA00022741"/>
    </source>
</evidence>